<evidence type="ECO:0000313" key="2">
    <source>
        <dbReference type="EMBL" id="MBI1619829.1"/>
    </source>
</evidence>
<dbReference type="Gene3D" id="3.30.2090.10">
    <property type="entry name" value="Multidrug efflux transporter AcrB TolC docking domain, DN and DC subdomains"/>
    <property type="match status" value="2"/>
</dbReference>
<dbReference type="EMBL" id="JADGMQ010000002">
    <property type="protein sequence ID" value="MBI1619829.1"/>
    <property type="molecule type" value="Genomic_DNA"/>
</dbReference>
<dbReference type="SUPFAM" id="SSF82693">
    <property type="entry name" value="Multidrug efflux transporter AcrB pore domain, PN1, PN2, PC1 and PC2 subdomains"/>
    <property type="match status" value="4"/>
</dbReference>
<comment type="caution">
    <text evidence="2">The sequence shown here is derived from an EMBL/GenBank/DDBJ whole genome shotgun (WGS) entry which is preliminary data.</text>
</comment>
<dbReference type="Gene3D" id="3.30.70.1430">
    <property type="entry name" value="Multidrug efflux transporter AcrB pore domain"/>
    <property type="match status" value="2"/>
</dbReference>
<dbReference type="PANTHER" id="PTHR32063:SF28">
    <property type="entry name" value="BLR2861 PROTEIN"/>
    <property type="match status" value="1"/>
</dbReference>
<feature type="transmembrane region" description="Helical" evidence="1">
    <location>
        <begin position="359"/>
        <end position="379"/>
    </location>
</feature>
<dbReference type="Gene3D" id="3.30.70.1320">
    <property type="entry name" value="Multidrug efflux transporter AcrB pore domain like"/>
    <property type="match status" value="1"/>
</dbReference>
<dbReference type="PRINTS" id="PR00702">
    <property type="entry name" value="ACRIFLAVINRP"/>
</dbReference>
<dbReference type="PANTHER" id="PTHR32063">
    <property type="match status" value="1"/>
</dbReference>
<protein>
    <submittedName>
        <fullName evidence="2">Efflux RND transporter permease subunit</fullName>
    </submittedName>
</protein>
<proteinExistence type="predicted"/>
<sequence length="1031" mass="111036">MSFSNIFIRRPVLSTVLALLILLLGFQGLFNLQVRQYPEVEETVVTITTVYPGASADLIQGFITSPISAAVATTEDVDYITSQSRPSASVVTVQMRLGANPDIALTEVMSKVQQVRSQLPSEAEDPTIVKGTGMQFATMYLAMQNPNMTAEQVTEYLERVIRPRMSTIPGVAEVQIMGAANYSMRVWVDPIKLAARGLTATEVLAGINAANFLAAPGKTRNEYVAYSITMESTLQTPDAFGALPVKAQGDEVVRLRDVAEIELAAENSDTIVNFNGEPGTFLGIFPTPGANPLDTAQAVIDELPAIRASLPDGMTLSLVYDATESISASIEEVFKTIGEAVIIVIVIILLFLGSFRSVLMPIVTIPLSLIGVCFILFVLGYSINLLSLLAMVLAIGLVVDDAIVVVENIHRHIEDGLSPKQAAFVGMQEITGPVIAMTITLAAVFAPLAFIGGLTGSLFREFAMTLAGAVIISGVVALTITPMMSARLLRRGNHSRFQKIVDNTFDRVSGRYERLVTGSLKYRPVTLLMVIVLVSLTGFLFFNTSTELAPEEDEGALFSLITAPPYATTDYTKAYVDQMRELTKDLPELDANFSIVGFGGATNSGIAVWAFKDWGDRTRSQKEIQQDIQGRLGKVAGVEALVFAPPSLPGAGGGLPISMVIQSTGESSRVYEVAEQIRQKAQESGRFIVVQNSLKFDAQQVVVTVDRDRAAALNLPVRDIGTTLSLLVGGGAIAQFDRDSNSYDIIMQVPQEYRDNPERLGDFFVRSVTGEMVPLSAVVEIRTGVSAAAIEQFNQLNSATISALPMPGVTTGDGLKVIEDIARPLLPDGFFIDYSGQSRLEIEQGNTILIAFALAVVVIYLVLAAQFESFRDPLIILMSVPLSIFGAIVPLNLGLGTLNIYTQVGLITLVGLITKHGILMVEFANQQREEHGMGRFEAIVASAKVRLRPILMTTAAMSLGVVPLIIASGAGAAARYSMGLVIFTGVIIGTIFTLFVVPMFYTFIARKELAHEDDEAPVSHRPSQAVESTRA</sequence>
<keyword evidence="1" id="KW-1133">Transmembrane helix</keyword>
<dbReference type="RefSeq" id="WP_198474584.1">
    <property type="nucleotide sequence ID" value="NZ_JADGMQ010000002.1"/>
</dbReference>
<dbReference type="InterPro" id="IPR001036">
    <property type="entry name" value="Acrflvin-R"/>
</dbReference>
<dbReference type="Proteomes" id="UP000601789">
    <property type="component" value="Unassembled WGS sequence"/>
</dbReference>
<dbReference type="InterPro" id="IPR027463">
    <property type="entry name" value="AcrB_DN_DC_subdom"/>
</dbReference>
<feature type="transmembrane region" description="Helical" evidence="1">
    <location>
        <begin position="333"/>
        <end position="352"/>
    </location>
</feature>
<reference evidence="2 3" key="1">
    <citation type="submission" date="2020-10" db="EMBL/GenBank/DDBJ databases">
        <title>Aquamicrobium zhengzhouensis sp. nov., a exopolysaccharide producing bacterium isolated from farmland soil.</title>
        <authorList>
            <person name="Wang X."/>
        </authorList>
    </citation>
    <scope>NUCLEOTIDE SEQUENCE [LARGE SCALE GENOMIC DNA]</scope>
    <source>
        <strain evidence="3">cd-1</strain>
    </source>
</reference>
<dbReference type="Gene3D" id="3.30.70.1440">
    <property type="entry name" value="Multidrug efflux transporter AcrB pore domain"/>
    <property type="match status" value="1"/>
</dbReference>
<evidence type="ECO:0000313" key="3">
    <source>
        <dbReference type="Proteomes" id="UP000601789"/>
    </source>
</evidence>
<feature type="transmembrane region" description="Helical" evidence="1">
    <location>
        <begin position="462"/>
        <end position="481"/>
    </location>
</feature>
<keyword evidence="1" id="KW-0812">Transmembrane</keyword>
<name>A0ABS0S964_9HYPH</name>
<gene>
    <name evidence="2" type="ORF">IOD40_04010</name>
</gene>
<feature type="transmembrane region" description="Helical" evidence="1">
    <location>
        <begin position="978"/>
        <end position="1001"/>
    </location>
</feature>
<evidence type="ECO:0000256" key="1">
    <source>
        <dbReference type="SAM" id="Phobius"/>
    </source>
</evidence>
<dbReference type="Pfam" id="PF00873">
    <property type="entry name" value="ACR_tran"/>
    <property type="match status" value="1"/>
</dbReference>
<feature type="transmembrane region" description="Helical" evidence="1">
    <location>
        <begin position="874"/>
        <end position="894"/>
    </location>
</feature>
<keyword evidence="1" id="KW-0472">Membrane</keyword>
<dbReference type="SUPFAM" id="SSF82866">
    <property type="entry name" value="Multidrug efflux transporter AcrB transmembrane domain"/>
    <property type="match status" value="2"/>
</dbReference>
<accession>A0ABS0S964</accession>
<feature type="transmembrane region" description="Helical" evidence="1">
    <location>
        <begin position="385"/>
        <end position="409"/>
    </location>
</feature>
<feature type="transmembrane region" description="Helical" evidence="1">
    <location>
        <begin position="430"/>
        <end position="450"/>
    </location>
</feature>
<feature type="transmembrane region" description="Helical" evidence="1">
    <location>
        <begin position="848"/>
        <end position="867"/>
    </location>
</feature>
<keyword evidence="3" id="KW-1185">Reference proteome</keyword>
<dbReference type="SUPFAM" id="SSF82714">
    <property type="entry name" value="Multidrug efflux transporter AcrB TolC docking domain, DN and DC subdomains"/>
    <property type="match status" value="2"/>
</dbReference>
<dbReference type="Gene3D" id="1.20.1640.10">
    <property type="entry name" value="Multidrug efflux transporter AcrB transmembrane domain"/>
    <property type="match status" value="2"/>
</dbReference>
<organism evidence="2 3">
    <name type="scientific">Aquamicrobium zhengzhouense</name>
    <dbReference type="NCBI Taxonomy" id="2781738"/>
    <lineage>
        <taxon>Bacteria</taxon>
        <taxon>Pseudomonadati</taxon>
        <taxon>Pseudomonadota</taxon>
        <taxon>Alphaproteobacteria</taxon>
        <taxon>Hyphomicrobiales</taxon>
        <taxon>Phyllobacteriaceae</taxon>
        <taxon>Aquamicrobium</taxon>
    </lineage>
</organism>
<feature type="transmembrane region" description="Helical" evidence="1">
    <location>
        <begin position="945"/>
        <end position="966"/>
    </location>
</feature>
<feature type="transmembrane region" description="Helical" evidence="1">
    <location>
        <begin position="524"/>
        <end position="542"/>
    </location>
</feature>